<dbReference type="Proteomes" id="UP001231915">
    <property type="component" value="Unassembled WGS sequence"/>
</dbReference>
<organism evidence="2 3">
    <name type="scientific">Pseudoalteromonas obscura</name>
    <dbReference type="NCBI Taxonomy" id="3048491"/>
    <lineage>
        <taxon>Bacteria</taxon>
        <taxon>Pseudomonadati</taxon>
        <taxon>Pseudomonadota</taxon>
        <taxon>Gammaproteobacteria</taxon>
        <taxon>Alteromonadales</taxon>
        <taxon>Pseudoalteromonadaceae</taxon>
        <taxon>Pseudoalteromonas</taxon>
    </lineage>
</organism>
<dbReference type="EMBL" id="JASJUT010000002">
    <property type="protein sequence ID" value="MDK2594418.1"/>
    <property type="molecule type" value="Genomic_DNA"/>
</dbReference>
<evidence type="ECO:0000313" key="3">
    <source>
        <dbReference type="Proteomes" id="UP001231915"/>
    </source>
</evidence>
<evidence type="ECO:0008006" key="4">
    <source>
        <dbReference type="Google" id="ProtNLM"/>
    </source>
</evidence>
<dbReference type="RefSeq" id="WP_284136569.1">
    <property type="nucleotide sequence ID" value="NZ_JASJUT010000002.1"/>
</dbReference>
<name>A0ABT7EH90_9GAMM</name>
<protein>
    <recommendedName>
        <fullName evidence="4">Obg domain-containing protein</fullName>
    </recommendedName>
</protein>
<reference evidence="2 3" key="1">
    <citation type="submission" date="2023-05" db="EMBL/GenBank/DDBJ databases">
        <title>Pseudoalteromonas ardens sp. nov., Pseudoalteromonas obscura sp. nov., and Pseudoalteromonas umbrosa sp. nov., isolated from the coral Montipora capitata.</title>
        <authorList>
            <person name="Thomas E.M."/>
            <person name="Smith E.M."/>
            <person name="Papke E."/>
            <person name="Shlafstein M.D."/>
            <person name="Oline D.K."/>
            <person name="Videau P."/>
            <person name="Saw J.H."/>
            <person name="Strangman W.K."/>
            <person name="Ushijima B."/>
        </authorList>
    </citation>
    <scope>NUCLEOTIDE SEQUENCE [LARGE SCALE GENOMIC DNA]</scope>
    <source>
        <strain evidence="2 3">P94</strain>
    </source>
</reference>
<comment type="caution">
    <text evidence="2">The sequence shown here is derived from an EMBL/GenBank/DDBJ whole genome shotgun (WGS) entry which is preliminary data.</text>
</comment>
<feature type="compositionally biased region" description="Gly residues" evidence="1">
    <location>
        <begin position="35"/>
        <end position="45"/>
    </location>
</feature>
<feature type="region of interest" description="Disordered" evidence="1">
    <location>
        <begin position="14"/>
        <end position="45"/>
    </location>
</feature>
<sequence>MKTIPLSVLKKVAGGVGGGGGDDGNPRVSRFYLSGSGGGTEPPVK</sequence>
<keyword evidence="3" id="KW-1185">Reference proteome</keyword>
<evidence type="ECO:0000256" key="1">
    <source>
        <dbReference type="SAM" id="MobiDB-lite"/>
    </source>
</evidence>
<feature type="compositionally biased region" description="Gly residues" evidence="1">
    <location>
        <begin position="14"/>
        <end position="23"/>
    </location>
</feature>
<evidence type="ECO:0000313" key="2">
    <source>
        <dbReference type="EMBL" id="MDK2594418.1"/>
    </source>
</evidence>
<accession>A0ABT7EH90</accession>
<proteinExistence type="predicted"/>
<gene>
    <name evidence="2" type="ORF">QNM18_04970</name>
</gene>